<dbReference type="AlphaFoldDB" id="A0A2I1H7Y7"/>
<sequence length="205" mass="24388">MLAKDDKAGMQKTIQDFALRWNYIPIEGSLRSWFKELSFNSMKIDIMLLYYIKDCFIKSSERNIMIDWSTSFKLINNEVTTSKNITNRDDATTGSFRVKNFCQHTKCYEREKYEVFDKNKCPRCSLEEETWEHLWICSKNGTNNTEYNIFINSVDEVLNNIKDGDVYNEVEKVRFKDRIMDLAADRSLIIETENLIHEIKRGKKW</sequence>
<dbReference type="VEuPathDB" id="FungiDB:FUN_009056"/>
<name>A0A2I1H7Y7_9GLOM</name>
<organism evidence="1 2">
    <name type="scientific">Rhizophagus irregularis</name>
    <dbReference type="NCBI Taxonomy" id="588596"/>
    <lineage>
        <taxon>Eukaryota</taxon>
        <taxon>Fungi</taxon>
        <taxon>Fungi incertae sedis</taxon>
        <taxon>Mucoromycota</taxon>
        <taxon>Glomeromycotina</taxon>
        <taxon>Glomeromycetes</taxon>
        <taxon>Glomerales</taxon>
        <taxon>Glomeraceae</taxon>
        <taxon>Rhizophagus</taxon>
    </lineage>
</organism>
<proteinExistence type="predicted"/>
<reference evidence="1 2" key="1">
    <citation type="submission" date="2015-10" db="EMBL/GenBank/DDBJ databases">
        <title>Genome analyses suggest a sexual origin of heterokaryosis in a supposedly ancient asexual fungus.</title>
        <authorList>
            <person name="Ropars J."/>
            <person name="Sedzielewska K."/>
            <person name="Noel J."/>
            <person name="Charron P."/>
            <person name="Farinelli L."/>
            <person name="Marton T."/>
            <person name="Kruger M."/>
            <person name="Pelin A."/>
            <person name="Brachmann A."/>
            <person name="Corradi N."/>
        </authorList>
    </citation>
    <scope>NUCLEOTIDE SEQUENCE [LARGE SCALE GENOMIC DNA]</scope>
    <source>
        <strain evidence="1 2">A4</strain>
    </source>
</reference>
<evidence type="ECO:0000313" key="1">
    <source>
        <dbReference type="EMBL" id="PKY54977.1"/>
    </source>
</evidence>
<gene>
    <name evidence="1" type="ORF">RhiirA4_474122</name>
</gene>
<dbReference type="EMBL" id="LLXI01001742">
    <property type="protein sequence ID" value="PKY54977.1"/>
    <property type="molecule type" value="Genomic_DNA"/>
</dbReference>
<evidence type="ECO:0000313" key="2">
    <source>
        <dbReference type="Proteomes" id="UP000234323"/>
    </source>
</evidence>
<keyword evidence="2" id="KW-1185">Reference proteome</keyword>
<dbReference type="VEuPathDB" id="FungiDB:RhiirA1_440609"/>
<dbReference type="Proteomes" id="UP000234323">
    <property type="component" value="Unassembled WGS sequence"/>
</dbReference>
<comment type="caution">
    <text evidence="1">The sequence shown here is derived from an EMBL/GenBank/DDBJ whole genome shotgun (WGS) entry which is preliminary data.</text>
</comment>
<protein>
    <submittedName>
        <fullName evidence="1">Uncharacterized protein</fullName>
    </submittedName>
</protein>
<accession>A0A2I1H7Y7</accession>